<organism evidence="2">
    <name type="scientific">Desulfitobacterium hafniense</name>
    <name type="common">Desulfitobacterium frappieri</name>
    <dbReference type="NCBI Taxonomy" id="49338"/>
    <lineage>
        <taxon>Bacteria</taxon>
        <taxon>Bacillati</taxon>
        <taxon>Bacillota</taxon>
        <taxon>Clostridia</taxon>
        <taxon>Eubacteriales</taxon>
        <taxon>Desulfitobacteriaceae</taxon>
        <taxon>Desulfitobacterium</taxon>
    </lineage>
</organism>
<dbReference type="InterPro" id="IPR036390">
    <property type="entry name" value="WH_DNA-bd_sf"/>
</dbReference>
<dbReference type="InterPro" id="IPR052509">
    <property type="entry name" value="Metal_resp_DNA-bind_regulator"/>
</dbReference>
<evidence type="ECO:0000259" key="1">
    <source>
        <dbReference type="Pfam" id="PF03551"/>
    </source>
</evidence>
<dbReference type="Gene3D" id="1.10.10.10">
    <property type="entry name" value="Winged helix-like DNA-binding domain superfamily/Winged helix DNA-binding domain"/>
    <property type="match status" value="1"/>
</dbReference>
<name>A0A098B7U9_DESHA</name>
<dbReference type="InterPro" id="IPR036388">
    <property type="entry name" value="WH-like_DNA-bd_sf"/>
</dbReference>
<dbReference type="PATRIC" id="fig|49338.4.peg.4908"/>
<dbReference type="EMBL" id="LK996017">
    <property type="protein sequence ID" value="CDX04447.1"/>
    <property type="molecule type" value="Genomic_DNA"/>
</dbReference>
<evidence type="ECO:0000313" key="2">
    <source>
        <dbReference type="EMBL" id="CDX04447.1"/>
    </source>
</evidence>
<dbReference type="Pfam" id="PF03551">
    <property type="entry name" value="PadR"/>
    <property type="match status" value="1"/>
</dbReference>
<dbReference type="SUPFAM" id="SSF46785">
    <property type="entry name" value="Winged helix' DNA-binding domain"/>
    <property type="match status" value="1"/>
</dbReference>
<dbReference type="InterPro" id="IPR005149">
    <property type="entry name" value="Tscrpt_reg_PadR_N"/>
</dbReference>
<dbReference type="PANTHER" id="PTHR33169:SF14">
    <property type="entry name" value="TRANSCRIPTIONAL REGULATOR RV3488"/>
    <property type="match status" value="1"/>
</dbReference>
<sequence length="123" mass="14133">MAATISTDLIRGHTDTVILNVLRQGDSYGYGIYKTIIELSGHQYELKEATLYTAFRRMEQEGCIVSYWGDETSGGRRKYYRITDKGLETYEKNIKDWCLAKKILDKLVLNRIDQEGMGGHETD</sequence>
<gene>
    <name evidence="2" type="ORF">DPCES_4561</name>
</gene>
<dbReference type="AlphaFoldDB" id="A0A098B7U9"/>
<reference evidence="2" key="1">
    <citation type="submission" date="2014-07" db="EMBL/GenBank/DDBJ databases">
        <authorList>
            <person name="Hornung V.Bastian."/>
        </authorList>
    </citation>
    <scope>NUCLEOTIDE SEQUENCE</scope>
    <source>
        <strain evidence="2">PCE-S</strain>
    </source>
</reference>
<dbReference type="PANTHER" id="PTHR33169">
    <property type="entry name" value="PADR-FAMILY TRANSCRIPTIONAL REGULATOR"/>
    <property type="match status" value="1"/>
</dbReference>
<accession>A0A098B7U9</accession>
<feature type="domain" description="Transcription regulator PadR N-terminal" evidence="1">
    <location>
        <begin position="18"/>
        <end position="91"/>
    </location>
</feature>
<proteinExistence type="predicted"/>
<protein>
    <submittedName>
        <fullName evidence="2">Transcriptional regulator, PadR</fullName>
    </submittedName>
</protein>
<dbReference type="RefSeq" id="WP_015943218.1">
    <property type="nucleotide sequence ID" value="NZ_JAYFNZ010000037.1"/>
</dbReference>